<evidence type="ECO:0000256" key="11">
    <source>
        <dbReference type="RuleBase" id="RU003783"/>
    </source>
</evidence>
<dbReference type="AlphaFoldDB" id="A0A1I5RTS8"/>
<evidence type="ECO:0000256" key="2">
    <source>
        <dbReference type="ARBA" id="ARBA00003213"/>
    </source>
</evidence>
<evidence type="ECO:0000256" key="1">
    <source>
        <dbReference type="ARBA" id="ARBA00001946"/>
    </source>
</evidence>
<dbReference type="STRING" id="1465490.SAMN05444277_101409"/>
<evidence type="ECO:0000256" key="7">
    <source>
        <dbReference type="ARBA" id="ARBA00022840"/>
    </source>
</evidence>
<dbReference type="EMBL" id="FOXQ01000001">
    <property type="protein sequence ID" value="SFP61797.1"/>
    <property type="molecule type" value="Genomic_DNA"/>
</dbReference>
<accession>A0A1I5RTS8</accession>
<evidence type="ECO:0000313" key="14">
    <source>
        <dbReference type="EMBL" id="SFP61797.1"/>
    </source>
</evidence>
<name>A0A1I5RTS8_9BACT</name>
<evidence type="ECO:0000256" key="10">
    <source>
        <dbReference type="HAMAP-Rule" id="MF_00185"/>
    </source>
</evidence>
<dbReference type="PANTHER" id="PTHR11088:SF60">
    <property type="entry name" value="TRNA DIMETHYLALLYLTRANSFERASE"/>
    <property type="match status" value="1"/>
</dbReference>
<dbReference type="NCBIfam" id="TIGR00174">
    <property type="entry name" value="miaA"/>
    <property type="match status" value="1"/>
</dbReference>
<dbReference type="GO" id="GO:0005524">
    <property type="term" value="F:ATP binding"/>
    <property type="evidence" value="ECO:0007669"/>
    <property type="project" value="UniProtKB-UniRule"/>
</dbReference>
<evidence type="ECO:0000256" key="8">
    <source>
        <dbReference type="ARBA" id="ARBA00022842"/>
    </source>
</evidence>
<evidence type="ECO:0000256" key="9">
    <source>
        <dbReference type="ARBA" id="ARBA00049563"/>
    </source>
</evidence>
<dbReference type="SUPFAM" id="SSF52540">
    <property type="entry name" value="P-loop containing nucleoside triphosphate hydrolases"/>
    <property type="match status" value="1"/>
</dbReference>
<dbReference type="GO" id="GO:0052381">
    <property type="term" value="F:tRNA dimethylallyltransferase activity"/>
    <property type="evidence" value="ECO:0007669"/>
    <property type="project" value="UniProtKB-UniRule"/>
</dbReference>
<evidence type="ECO:0000313" key="15">
    <source>
        <dbReference type="Proteomes" id="UP000199031"/>
    </source>
</evidence>
<feature type="region of interest" description="Interaction with substrate tRNA" evidence="10">
    <location>
        <begin position="35"/>
        <end position="38"/>
    </location>
</feature>
<keyword evidence="4 10" id="KW-0808">Transferase</keyword>
<feature type="region of interest" description="Interaction with substrate tRNA" evidence="10">
    <location>
        <begin position="159"/>
        <end position="163"/>
    </location>
</feature>
<organism evidence="14 15">
    <name type="scientific">Parafilimonas terrae</name>
    <dbReference type="NCBI Taxonomy" id="1465490"/>
    <lineage>
        <taxon>Bacteria</taxon>
        <taxon>Pseudomonadati</taxon>
        <taxon>Bacteroidota</taxon>
        <taxon>Chitinophagia</taxon>
        <taxon>Chitinophagales</taxon>
        <taxon>Chitinophagaceae</taxon>
        <taxon>Parafilimonas</taxon>
    </lineage>
</organism>
<dbReference type="Proteomes" id="UP000199031">
    <property type="component" value="Unassembled WGS sequence"/>
</dbReference>
<keyword evidence="7 10" id="KW-0067">ATP-binding</keyword>
<dbReference type="RefSeq" id="WP_090653980.1">
    <property type="nucleotide sequence ID" value="NZ_FOXQ01000001.1"/>
</dbReference>
<feature type="site" description="Interaction with substrate tRNA" evidence="10">
    <location>
        <position position="123"/>
    </location>
</feature>
<proteinExistence type="inferred from homology"/>
<dbReference type="HAMAP" id="MF_00185">
    <property type="entry name" value="IPP_trans"/>
    <property type="match status" value="1"/>
</dbReference>
<dbReference type="InterPro" id="IPR039657">
    <property type="entry name" value="Dimethylallyltransferase"/>
</dbReference>
<evidence type="ECO:0000256" key="3">
    <source>
        <dbReference type="ARBA" id="ARBA00005842"/>
    </source>
</evidence>
<dbReference type="InterPro" id="IPR027417">
    <property type="entry name" value="P-loop_NTPase"/>
</dbReference>
<keyword evidence="8 10" id="KW-0460">Magnesium</keyword>
<evidence type="ECO:0000256" key="5">
    <source>
        <dbReference type="ARBA" id="ARBA00022694"/>
    </source>
</evidence>
<dbReference type="PANTHER" id="PTHR11088">
    <property type="entry name" value="TRNA DIMETHYLALLYLTRANSFERASE"/>
    <property type="match status" value="1"/>
</dbReference>
<comment type="caution">
    <text evidence="10">Lacks conserved residue(s) required for the propagation of feature annotation.</text>
</comment>
<keyword evidence="5 10" id="KW-0819">tRNA processing</keyword>
<dbReference type="GO" id="GO:0006400">
    <property type="term" value="P:tRNA modification"/>
    <property type="evidence" value="ECO:0007669"/>
    <property type="project" value="TreeGrafter"/>
</dbReference>
<comment type="function">
    <text evidence="2 10 12">Catalyzes the transfer of a dimethylallyl group onto the adenine at position 37 in tRNAs that read codons beginning with uridine, leading to the formation of N6-(dimethylallyl)adenosine (i(6)A).</text>
</comment>
<dbReference type="EC" id="2.5.1.75" evidence="10"/>
<comment type="cofactor">
    <cofactor evidence="1 10">
        <name>Mg(2+)</name>
        <dbReference type="ChEBI" id="CHEBI:18420"/>
    </cofactor>
</comment>
<dbReference type="Pfam" id="PF01715">
    <property type="entry name" value="IPPT"/>
    <property type="match status" value="1"/>
</dbReference>
<feature type="binding site" evidence="10">
    <location>
        <begin position="12"/>
        <end position="17"/>
    </location>
    <ligand>
        <name>substrate</name>
    </ligand>
</feature>
<keyword evidence="6 10" id="KW-0547">Nucleotide-binding</keyword>
<reference evidence="14 15" key="1">
    <citation type="submission" date="2016-10" db="EMBL/GenBank/DDBJ databases">
        <authorList>
            <person name="de Groot N.N."/>
        </authorList>
    </citation>
    <scope>NUCLEOTIDE SEQUENCE [LARGE SCALE GENOMIC DNA]</scope>
    <source>
        <strain evidence="14 15">DSM 28286</strain>
    </source>
</reference>
<evidence type="ECO:0000256" key="4">
    <source>
        <dbReference type="ARBA" id="ARBA00022679"/>
    </source>
</evidence>
<dbReference type="InterPro" id="IPR018022">
    <property type="entry name" value="IPT"/>
</dbReference>
<gene>
    <name evidence="10" type="primary">miaA</name>
    <name evidence="14" type="ORF">SAMN05444277_101409</name>
</gene>
<comment type="catalytic activity">
    <reaction evidence="9 10 11">
        <text>adenosine(37) in tRNA + dimethylallyl diphosphate = N(6)-dimethylallyladenosine(37) in tRNA + diphosphate</text>
        <dbReference type="Rhea" id="RHEA:26482"/>
        <dbReference type="Rhea" id="RHEA-COMP:10162"/>
        <dbReference type="Rhea" id="RHEA-COMP:10375"/>
        <dbReference type="ChEBI" id="CHEBI:33019"/>
        <dbReference type="ChEBI" id="CHEBI:57623"/>
        <dbReference type="ChEBI" id="CHEBI:74411"/>
        <dbReference type="ChEBI" id="CHEBI:74415"/>
        <dbReference type="EC" id="2.5.1.75"/>
    </reaction>
</comment>
<sequence>MQKTVIIIVGPTASGKTALSLQLAAHYKTSIISADSRQCYKELNIGVAKPPEAALQSIKHYFINSHSIHDNVNAQVFEEYALQAAEEIFANNDIAIMVGGTGMYIKAFCEGLDVIPEINASVRESIIQQYNQQGLTWLQHEVKEKDPAFWQQAEQQNPQRLMRALEVITATGISIAKFRRQEMKTRNFQIKKIGINLLKQQLHENINARVDEMISEGLVEEVRSLLPYKNINALQTVGYKEVFDYLEEKCSLPEAIEKIKTNTRQYAKRQLTWFKKDKEIEWVEKYELINRWRS</sequence>
<evidence type="ECO:0000256" key="12">
    <source>
        <dbReference type="RuleBase" id="RU003784"/>
    </source>
</evidence>
<comment type="subunit">
    <text evidence="10">Monomer.</text>
</comment>
<dbReference type="Gene3D" id="3.40.50.300">
    <property type="entry name" value="P-loop containing nucleotide triphosphate hydrolases"/>
    <property type="match status" value="1"/>
</dbReference>
<comment type="similarity">
    <text evidence="3 10 13">Belongs to the IPP transferase family.</text>
</comment>
<evidence type="ECO:0000256" key="6">
    <source>
        <dbReference type="ARBA" id="ARBA00022741"/>
    </source>
</evidence>
<feature type="site" description="Interaction with substrate tRNA" evidence="10">
    <location>
        <position position="101"/>
    </location>
</feature>
<evidence type="ECO:0000256" key="13">
    <source>
        <dbReference type="RuleBase" id="RU003785"/>
    </source>
</evidence>
<dbReference type="OrthoDB" id="9776390at2"/>
<dbReference type="Gene3D" id="1.10.20.140">
    <property type="match status" value="1"/>
</dbReference>
<keyword evidence="15" id="KW-1185">Reference proteome</keyword>
<feature type="binding site" evidence="10">
    <location>
        <begin position="10"/>
        <end position="17"/>
    </location>
    <ligand>
        <name>ATP</name>
        <dbReference type="ChEBI" id="CHEBI:30616"/>
    </ligand>
</feature>
<protein>
    <recommendedName>
        <fullName evidence="10">tRNA dimethylallyltransferase</fullName>
        <ecNumber evidence="10">2.5.1.75</ecNumber>
    </recommendedName>
    <alternativeName>
        <fullName evidence="10">Dimethylallyl diphosphate:tRNA dimethylallyltransferase</fullName>
        <shortName evidence="10">DMAPP:tRNA dimethylallyltransferase</shortName>
        <shortName evidence="10">DMATase</shortName>
    </alternativeName>
    <alternativeName>
        <fullName evidence="10">Isopentenyl-diphosphate:tRNA isopentenyltransferase</fullName>
        <shortName evidence="10">IPP transferase</shortName>
        <shortName evidence="10">IPPT</shortName>
        <shortName evidence="10">IPTase</shortName>
    </alternativeName>
</protein>